<evidence type="ECO:0000256" key="6">
    <source>
        <dbReference type="ARBA" id="ARBA00022737"/>
    </source>
</evidence>
<keyword evidence="4" id="KW-0812">Transmembrane</keyword>
<evidence type="ECO:0000313" key="12">
    <source>
        <dbReference type="Proteomes" id="UP001428341"/>
    </source>
</evidence>
<evidence type="ECO:0000256" key="9">
    <source>
        <dbReference type="ARBA" id="ARBA00023170"/>
    </source>
</evidence>
<evidence type="ECO:0000256" key="8">
    <source>
        <dbReference type="ARBA" id="ARBA00023136"/>
    </source>
</evidence>
<comment type="subcellular location">
    <subcellularLocation>
        <location evidence="1">Membrane</location>
        <topology evidence="1">Single-pass type I membrane protein</topology>
    </subcellularLocation>
</comment>
<dbReference type="PANTHER" id="PTHR48063:SF101">
    <property type="entry name" value="LRR RECEPTOR-LIKE SERINE_THREONINE-PROTEIN KINASE FLS2"/>
    <property type="match status" value="1"/>
</dbReference>
<keyword evidence="8" id="KW-0472">Membrane</keyword>
<dbReference type="InterPro" id="IPR032675">
    <property type="entry name" value="LRR_dom_sf"/>
</dbReference>
<keyword evidence="10" id="KW-0325">Glycoprotein</keyword>
<dbReference type="InterPro" id="IPR046956">
    <property type="entry name" value="RLP23-like"/>
</dbReference>
<dbReference type="Pfam" id="PF00560">
    <property type="entry name" value="LRR_1"/>
    <property type="match status" value="3"/>
</dbReference>
<keyword evidence="5" id="KW-0732">Signal</keyword>
<keyword evidence="3" id="KW-0433">Leucine-rich repeat</keyword>
<dbReference type="Gene3D" id="3.80.10.10">
    <property type="entry name" value="Ribonuclease Inhibitor"/>
    <property type="match status" value="1"/>
</dbReference>
<dbReference type="SUPFAM" id="SSF52058">
    <property type="entry name" value="L domain-like"/>
    <property type="match status" value="1"/>
</dbReference>
<dbReference type="GO" id="GO:0016020">
    <property type="term" value="C:membrane"/>
    <property type="evidence" value="ECO:0007669"/>
    <property type="project" value="UniProtKB-SubCell"/>
</dbReference>
<evidence type="ECO:0000256" key="7">
    <source>
        <dbReference type="ARBA" id="ARBA00022989"/>
    </source>
</evidence>
<evidence type="ECO:0000256" key="2">
    <source>
        <dbReference type="ARBA" id="ARBA00009592"/>
    </source>
</evidence>
<accession>A0AAP0QCK0</accession>
<dbReference type="AlphaFoldDB" id="A0AAP0QCK0"/>
<keyword evidence="7" id="KW-1133">Transmembrane helix</keyword>
<sequence length="189" mass="20491">MAQEKSAVLSTHSNYYFAVEGGSALVFLDYFGQAVLTWKGSQYKYQNTLALVTMLDLSSNKLGGEVPDEIMDLVGLIAMNLSRNNLTGQITPKIGQLKSLGFLDFSRNQFFGGIPSSLSHLSDLSVMDLSYNNLSGKIPSGTQLQSFNASTYAGNELCGLPLPNKRPDEDSALGPGKDDANIQKMRINL</sequence>
<name>A0AAP0QCK0_9ROSI</name>
<dbReference type="Proteomes" id="UP001428341">
    <property type="component" value="Unassembled WGS sequence"/>
</dbReference>
<keyword evidence="9" id="KW-0675">Receptor</keyword>
<protein>
    <submittedName>
        <fullName evidence="11">Uncharacterized protein</fullName>
    </submittedName>
</protein>
<evidence type="ECO:0000256" key="10">
    <source>
        <dbReference type="ARBA" id="ARBA00023180"/>
    </source>
</evidence>
<evidence type="ECO:0000256" key="4">
    <source>
        <dbReference type="ARBA" id="ARBA00022692"/>
    </source>
</evidence>
<evidence type="ECO:0000256" key="3">
    <source>
        <dbReference type="ARBA" id="ARBA00022614"/>
    </source>
</evidence>
<evidence type="ECO:0000256" key="1">
    <source>
        <dbReference type="ARBA" id="ARBA00004479"/>
    </source>
</evidence>
<comment type="caution">
    <text evidence="11">The sequence shown here is derived from an EMBL/GenBank/DDBJ whole genome shotgun (WGS) entry which is preliminary data.</text>
</comment>
<gene>
    <name evidence="11" type="ORF">WN944_025035</name>
</gene>
<dbReference type="EMBL" id="JBCGBO010000024">
    <property type="protein sequence ID" value="KAK9181894.1"/>
    <property type="molecule type" value="Genomic_DNA"/>
</dbReference>
<dbReference type="PRINTS" id="PR00019">
    <property type="entry name" value="LEURICHRPT"/>
</dbReference>
<evidence type="ECO:0000256" key="5">
    <source>
        <dbReference type="ARBA" id="ARBA00022729"/>
    </source>
</evidence>
<dbReference type="InterPro" id="IPR001611">
    <property type="entry name" value="Leu-rich_rpt"/>
</dbReference>
<keyword evidence="12" id="KW-1185">Reference proteome</keyword>
<comment type="similarity">
    <text evidence="2">Belongs to the RLP family.</text>
</comment>
<evidence type="ECO:0000313" key="11">
    <source>
        <dbReference type="EMBL" id="KAK9181894.1"/>
    </source>
</evidence>
<organism evidence="11 12">
    <name type="scientific">Citrus x changshan-huyou</name>
    <dbReference type="NCBI Taxonomy" id="2935761"/>
    <lineage>
        <taxon>Eukaryota</taxon>
        <taxon>Viridiplantae</taxon>
        <taxon>Streptophyta</taxon>
        <taxon>Embryophyta</taxon>
        <taxon>Tracheophyta</taxon>
        <taxon>Spermatophyta</taxon>
        <taxon>Magnoliopsida</taxon>
        <taxon>eudicotyledons</taxon>
        <taxon>Gunneridae</taxon>
        <taxon>Pentapetalae</taxon>
        <taxon>rosids</taxon>
        <taxon>malvids</taxon>
        <taxon>Sapindales</taxon>
        <taxon>Rutaceae</taxon>
        <taxon>Aurantioideae</taxon>
        <taxon>Citrus</taxon>
    </lineage>
</organism>
<proteinExistence type="inferred from homology"/>
<dbReference type="PANTHER" id="PTHR48063">
    <property type="entry name" value="LRR RECEPTOR-LIKE KINASE"/>
    <property type="match status" value="1"/>
</dbReference>
<dbReference type="FunFam" id="3.80.10.10:FF:000111">
    <property type="entry name" value="LRR receptor-like serine/threonine-protein kinase ERECTA"/>
    <property type="match status" value="1"/>
</dbReference>
<reference evidence="11 12" key="1">
    <citation type="submission" date="2024-05" db="EMBL/GenBank/DDBJ databases">
        <title>Haplotype-resolved chromosome-level genome assembly of Huyou (Citrus changshanensis).</title>
        <authorList>
            <person name="Miao C."/>
            <person name="Chen W."/>
            <person name="Wu Y."/>
            <person name="Wang L."/>
            <person name="Zhao S."/>
            <person name="Grierson D."/>
            <person name="Xu C."/>
            <person name="Chen K."/>
        </authorList>
    </citation>
    <scope>NUCLEOTIDE SEQUENCE [LARGE SCALE GENOMIC DNA]</scope>
    <source>
        <strain evidence="11">01-14</strain>
        <tissue evidence="11">Leaf</tissue>
    </source>
</reference>
<keyword evidence="6" id="KW-0677">Repeat</keyword>